<evidence type="ECO:0000313" key="2">
    <source>
        <dbReference type="EMBL" id="MBP1969249.1"/>
    </source>
</evidence>
<proteinExistence type="predicted"/>
<comment type="caution">
    <text evidence="2">The sequence shown here is derived from an EMBL/GenBank/DDBJ whole genome shotgun (WGS) entry which is preliminary data.</text>
</comment>
<evidence type="ECO:0000313" key="3">
    <source>
        <dbReference type="Proteomes" id="UP001519345"/>
    </source>
</evidence>
<dbReference type="EMBL" id="JAGGKX010000005">
    <property type="protein sequence ID" value="MBP1969249.1"/>
    <property type="molecule type" value="Genomic_DNA"/>
</dbReference>
<protein>
    <recommendedName>
        <fullName evidence="4">IS3 family transposase</fullName>
    </recommendedName>
</protein>
<evidence type="ECO:0008006" key="4">
    <source>
        <dbReference type="Google" id="ProtNLM"/>
    </source>
</evidence>
<feature type="compositionally biased region" description="Basic and acidic residues" evidence="1">
    <location>
        <begin position="1"/>
        <end position="11"/>
    </location>
</feature>
<dbReference type="Proteomes" id="UP001519345">
    <property type="component" value="Unassembled WGS sequence"/>
</dbReference>
<keyword evidence="3" id="KW-1185">Reference proteome</keyword>
<name>A0ABS4IGW1_9BACI</name>
<sequence length="30" mass="3625">MKTYETRKSTSEFENNMHGFIRQHENKAIP</sequence>
<gene>
    <name evidence="2" type="ORF">J2Z83_001353</name>
</gene>
<reference evidence="2 3" key="1">
    <citation type="submission" date="2021-03" db="EMBL/GenBank/DDBJ databases">
        <title>Genomic Encyclopedia of Type Strains, Phase IV (KMG-IV): sequencing the most valuable type-strain genomes for metagenomic binning, comparative biology and taxonomic classification.</title>
        <authorList>
            <person name="Goeker M."/>
        </authorList>
    </citation>
    <scope>NUCLEOTIDE SEQUENCE [LARGE SCALE GENOMIC DNA]</scope>
    <source>
        <strain evidence="2 3">DSM 25609</strain>
    </source>
</reference>
<feature type="region of interest" description="Disordered" evidence="1">
    <location>
        <begin position="1"/>
        <end position="30"/>
    </location>
</feature>
<accession>A0ABS4IGW1</accession>
<evidence type="ECO:0000256" key="1">
    <source>
        <dbReference type="SAM" id="MobiDB-lite"/>
    </source>
</evidence>
<organism evidence="2 3">
    <name type="scientific">Virgibacillus natechei</name>
    <dbReference type="NCBI Taxonomy" id="1216297"/>
    <lineage>
        <taxon>Bacteria</taxon>
        <taxon>Bacillati</taxon>
        <taxon>Bacillota</taxon>
        <taxon>Bacilli</taxon>
        <taxon>Bacillales</taxon>
        <taxon>Bacillaceae</taxon>
        <taxon>Virgibacillus</taxon>
    </lineage>
</organism>